<evidence type="ECO:0000313" key="14">
    <source>
        <dbReference type="EMBL" id="KAK9731230.1"/>
    </source>
</evidence>
<keyword evidence="4" id="KW-0716">Sensory transduction</keyword>
<accession>A0AAW1L8T5</accession>
<evidence type="ECO:0000256" key="8">
    <source>
        <dbReference type="ARBA" id="ARBA00023136"/>
    </source>
</evidence>
<reference evidence="14 15" key="1">
    <citation type="journal article" date="2024" name="BMC Genomics">
        <title>De novo assembly and annotation of Popillia japonica's genome with initial clues to its potential as an invasive pest.</title>
        <authorList>
            <person name="Cucini C."/>
            <person name="Boschi S."/>
            <person name="Funari R."/>
            <person name="Cardaioli E."/>
            <person name="Iannotti N."/>
            <person name="Marturano G."/>
            <person name="Paoli F."/>
            <person name="Bruttini M."/>
            <person name="Carapelli A."/>
            <person name="Frati F."/>
            <person name="Nardi F."/>
        </authorList>
    </citation>
    <scope>NUCLEOTIDE SEQUENCE [LARGE SCALE GENOMIC DNA]</scope>
    <source>
        <strain evidence="14">DMR45628</strain>
    </source>
</reference>
<keyword evidence="3" id="KW-1003">Cell membrane</keyword>
<feature type="transmembrane region" description="Helical" evidence="13">
    <location>
        <begin position="58"/>
        <end position="77"/>
    </location>
</feature>
<protein>
    <submittedName>
        <fullName evidence="14">CD36 family</fullName>
    </submittedName>
</protein>
<evidence type="ECO:0000256" key="1">
    <source>
        <dbReference type="ARBA" id="ARBA00004651"/>
    </source>
</evidence>
<comment type="subcellular location">
    <subcellularLocation>
        <location evidence="1">Cell membrane</location>
        <topology evidence="1">Multi-pass membrane protein</topology>
    </subcellularLocation>
</comment>
<dbReference type="PANTHER" id="PTHR11923:SF69">
    <property type="entry name" value="SENSORY NEURON MEMBRANE PROTEIN 1"/>
    <property type="match status" value="1"/>
</dbReference>
<dbReference type="Pfam" id="PF01130">
    <property type="entry name" value="CD36"/>
    <property type="match status" value="1"/>
</dbReference>
<feature type="transmembrane region" description="Helical" evidence="13">
    <location>
        <begin position="490"/>
        <end position="511"/>
    </location>
</feature>
<evidence type="ECO:0000256" key="12">
    <source>
        <dbReference type="SAM" id="MobiDB-lite"/>
    </source>
</evidence>
<gene>
    <name evidence="14" type="ORF">QE152_g13856</name>
</gene>
<dbReference type="GO" id="GO:0007608">
    <property type="term" value="P:sensory perception of smell"/>
    <property type="evidence" value="ECO:0007669"/>
    <property type="project" value="UniProtKB-KW"/>
</dbReference>
<comment type="caution">
    <text evidence="14">The sequence shown here is derived from an EMBL/GenBank/DDBJ whole genome shotgun (WGS) entry which is preliminary data.</text>
</comment>
<evidence type="ECO:0000256" key="9">
    <source>
        <dbReference type="ARBA" id="ARBA00023157"/>
    </source>
</evidence>
<keyword evidence="15" id="KW-1185">Reference proteome</keyword>
<evidence type="ECO:0000256" key="4">
    <source>
        <dbReference type="ARBA" id="ARBA00022606"/>
    </source>
</evidence>
<evidence type="ECO:0000313" key="15">
    <source>
        <dbReference type="Proteomes" id="UP001458880"/>
    </source>
</evidence>
<dbReference type="GO" id="GO:0005886">
    <property type="term" value="C:plasma membrane"/>
    <property type="evidence" value="ECO:0007669"/>
    <property type="project" value="UniProtKB-SubCell"/>
</dbReference>
<keyword evidence="11" id="KW-0325">Glycoprotein</keyword>
<feature type="transmembrane region" description="Helical" evidence="13">
    <location>
        <begin position="20"/>
        <end position="38"/>
    </location>
</feature>
<keyword evidence="10" id="KW-0675">Receptor</keyword>
<dbReference type="EMBL" id="JASPKY010000136">
    <property type="protein sequence ID" value="KAK9731230.1"/>
    <property type="molecule type" value="Genomic_DNA"/>
</dbReference>
<dbReference type="GO" id="GO:0005044">
    <property type="term" value="F:scavenger receptor activity"/>
    <property type="evidence" value="ECO:0007669"/>
    <property type="project" value="TreeGrafter"/>
</dbReference>
<evidence type="ECO:0000256" key="10">
    <source>
        <dbReference type="ARBA" id="ARBA00023170"/>
    </source>
</evidence>
<keyword evidence="8 13" id="KW-0472">Membrane</keyword>
<dbReference type="GO" id="GO:0005737">
    <property type="term" value="C:cytoplasm"/>
    <property type="evidence" value="ECO:0007669"/>
    <property type="project" value="TreeGrafter"/>
</dbReference>
<evidence type="ECO:0000256" key="3">
    <source>
        <dbReference type="ARBA" id="ARBA00022475"/>
    </source>
</evidence>
<comment type="similarity">
    <text evidence="2">Belongs to the CD36 family.</text>
</comment>
<name>A0AAW1L8T5_POPJA</name>
<evidence type="ECO:0000256" key="13">
    <source>
        <dbReference type="SAM" id="Phobius"/>
    </source>
</evidence>
<dbReference type="InterPro" id="IPR002159">
    <property type="entry name" value="CD36_fam"/>
</dbReference>
<keyword evidence="7 13" id="KW-1133">Transmembrane helix</keyword>
<evidence type="ECO:0000256" key="11">
    <source>
        <dbReference type="ARBA" id="ARBA00023180"/>
    </source>
</evidence>
<dbReference type="AlphaFoldDB" id="A0AAW1L8T5"/>
<dbReference type="Proteomes" id="UP001458880">
    <property type="component" value="Unassembled WGS sequence"/>
</dbReference>
<dbReference type="PRINTS" id="PR01609">
    <property type="entry name" value="CD36FAMILY"/>
</dbReference>
<evidence type="ECO:0000256" key="2">
    <source>
        <dbReference type="ARBA" id="ARBA00010532"/>
    </source>
</evidence>
<sequence length="558" mass="63270">MVILNDIFPDSQWLKRRDNIRNLICCWFFPKLSVLIALYNKANLRRVQLKKMQFHARLALASGIILTCITIFGWVAFPNLIKSKIKTGVTLKPGSQLREMYMKIPFPIPFYIYVFNITNPNEIARGQTPIVQEVGPYEFEEWRSKDFVSENEEDDTMTFYSKETFIFKPGTLTGNEVLTIPHPLIVAILLTVMRDKPSATNLINKAMNSIFKNPPHPFLTATFREIFFDGVIVNCSVTDFAAKAVCTQLKTEGAKDFQFIEENVFKFSLLGTKNGTASNKFKVKRGLKDYRQTGMVVEYNDMTELTTWTTKECNQIRGTEGTVFPGLIPHGSDIPSFAAMLCRSMAAKYMGDSKYDGIPVSRYTLDFGDQSSNEEDKCYCPAPDECMKKATMPHFYNSDPSYVNGVKGVNPDKSKHELYLLFNTFTGSPVAARNRLQFSMPFVPMPKVDVMKNVPDTLIPMFWVEEALDLNKTLTKPLRTMYTTMKVVRIISWIILLGTIGGLGYAGFLYYKRSREIQITPVKKDKKDNAISTVMSKSADDKGGVSNPAVSDNEIDKY</sequence>
<keyword evidence="5 13" id="KW-0812">Transmembrane</keyword>
<organism evidence="14 15">
    <name type="scientific">Popillia japonica</name>
    <name type="common">Japanese beetle</name>
    <dbReference type="NCBI Taxonomy" id="7064"/>
    <lineage>
        <taxon>Eukaryota</taxon>
        <taxon>Metazoa</taxon>
        <taxon>Ecdysozoa</taxon>
        <taxon>Arthropoda</taxon>
        <taxon>Hexapoda</taxon>
        <taxon>Insecta</taxon>
        <taxon>Pterygota</taxon>
        <taxon>Neoptera</taxon>
        <taxon>Endopterygota</taxon>
        <taxon>Coleoptera</taxon>
        <taxon>Polyphaga</taxon>
        <taxon>Scarabaeiformia</taxon>
        <taxon>Scarabaeidae</taxon>
        <taxon>Rutelinae</taxon>
        <taxon>Popillia</taxon>
    </lineage>
</organism>
<evidence type="ECO:0000256" key="7">
    <source>
        <dbReference type="ARBA" id="ARBA00022989"/>
    </source>
</evidence>
<evidence type="ECO:0000256" key="5">
    <source>
        <dbReference type="ARBA" id="ARBA00022692"/>
    </source>
</evidence>
<keyword evidence="9" id="KW-1015">Disulfide bond</keyword>
<dbReference type="PANTHER" id="PTHR11923">
    <property type="entry name" value="SCAVENGER RECEPTOR CLASS B TYPE-1 SR-B1"/>
    <property type="match status" value="1"/>
</dbReference>
<evidence type="ECO:0000256" key="6">
    <source>
        <dbReference type="ARBA" id="ARBA00022725"/>
    </source>
</evidence>
<proteinExistence type="inferred from homology"/>
<feature type="region of interest" description="Disordered" evidence="12">
    <location>
        <begin position="535"/>
        <end position="558"/>
    </location>
</feature>
<keyword evidence="6" id="KW-0552">Olfaction</keyword>